<dbReference type="InterPro" id="IPR021744">
    <property type="entry name" value="CbiG_N"/>
</dbReference>
<dbReference type="InterPro" id="IPR036518">
    <property type="entry name" value="CobE/GbiG_C_sf"/>
</dbReference>
<evidence type="ECO:0000313" key="3">
    <source>
        <dbReference type="EMBL" id="TCK62584.1"/>
    </source>
</evidence>
<dbReference type="InterPro" id="IPR038029">
    <property type="entry name" value="GbiG_N_sf"/>
</dbReference>
<dbReference type="PANTHER" id="PTHR37477:SF1">
    <property type="entry name" value="COBALT-PRECORRIN-5A HYDROLASE"/>
    <property type="match status" value="1"/>
</dbReference>
<dbReference type="SUPFAM" id="SSF159672">
    <property type="entry name" value="CbiG N-terminal domain-like"/>
    <property type="match status" value="1"/>
</dbReference>
<dbReference type="Proteomes" id="UP000294614">
    <property type="component" value="Unassembled WGS sequence"/>
</dbReference>
<dbReference type="GO" id="GO:0016787">
    <property type="term" value="F:hydrolase activity"/>
    <property type="evidence" value="ECO:0007669"/>
    <property type="project" value="UniProtKB-KW"/>
</dbReference>
<feature type="domain" description="CobE/GbiG C-terminal" evidence="1">
    <location>
        <begin position="136"/>
        <end position="251"/>
    </location>
</feature>
<dbReference type="Pfam" id="PF11760">
    <property type="entry name" value="CbiG_N"/>
    <property type="match status" value="1"/>
</dbReference>
<dbReference type="Gene3D" id="3.40.50.11220">
    <property type="match status" value="1"/>
</dbReference>
<dbReference type="GO" id="GO:0009236">
    <property type="term" value="P:cobalamin biosynthetic process"/>
    <property type="evidence" value="ECO:0007669"/>
    <property type="project" value="InterPro"/>
</dbReference>
<organism evidence="3 4">
    <name type="scientific">Seleniivibrio woodruffii</name>
    <dbReference type="NCBI Taxonomy" id="1078050"/>
    <lineage>
        <taxon>Bacteria</taxon>
        <taxon>Pseudomonadati</taxon>
        <taxon>Deferribacterota</taxon>
        <taxon>Deferribacteres</taxon>
        <taxon>Deferribacterales</taxon>
        <taxon>Geovibrionaceae</taxon>
        <taxon>Seleniivibrio</taxon>
    </lineage>
</organism>
<dbReference type="PANTHER" id="PTHR37477">
    <property type="entry name" value="COBALT-PRECORRIN-5A HYDROLASE"/>
    <property type="match status" value="1"/>
</dbReference>
<evidence type="ECO:0000259" key="2">
    <source>
        <dbReference type="Pfam" id="PF11760"/>
    </source>
</evidence>
<feature type="domain" description="Cobalamin synthesis G N-terminal" evidence="2">
    <location>
        <begin position="50"/>
        <end position="130"/>
    </location>
</feature>
<dbReference type="Pfam" id="PF01890">
    <property type="entry name" value="CbiG_C"/>
    <property type="match status" value="1"/>
</dbReference>
<dbReference type="SUPFAM" id="SSF159664">
    <property type="entry name" value="CobE/GbiG C-terminal domain-like"/>
    <property type="match status" value="1"/>
</dbReference>
<accession>A0A4R1KDG4</accession>
<keyword evidence="4" id="KW-1185">Reference proteome</keyword>
<keyword evidence="3" id="KW-0378">Hydrolase</keyword>
<evidence type="ECO:0000313" key="4">
    <source>
        <dbReference type="Proteomes" id="UP000294614"/>
    </source>
</evidence>
<dbReference type="OrthoDB" id="9781023at2"/>
<reference evidence="3 4" key="1">
    <citation type="submission" date="2019-03" db="EMBL/GenBank/DDBJ databases">
        <title>Genomic Encyclopedia of Type Strains, Phase IV (KMG-IV): sequencing the most valuable type-strain genomes for metagenomic binning, comparative biology and taxonomic classification.</title>
        <authorList>
            <person name="Goeker M."/>
        </authorList>
    </citation>
    <scope>NUCLEOTIDE SEQUENCE [LARGE SCALE GENOMIC DNA]</scope>
    <source>
        <strain evidence="3 4">DSM 24984</strain>
    </source>
</reference>
<dbReference type="RefSeq" id="WP_132872751.1">
    <property type="nucleotide sequence ID" value="NZ_SMGG01000003.1"/>
</dbReference>
<protein>
    <submittedName>
        <fullName evidence="3">Cobalt-precorrin 5A hydrolase</fullName>
    </submittedName>
</protein>
<gene>
    <name evidence="3" type="ORF">C8D98_1113</name>
</gene>
<dbReference type="Gene3D" id="3.30.420.180">
    <property type="entry name" value="CobE/GbiG C-terminal domain"/>
    <property type="match status" value="1"/>
</dbReference>
<dbReference type="EMBL" id="SMGG01000003">
    <property type="protein sequence ID" value="TCK62584.1"/>
    <property type="molecule type" value="Genomic_DNA"/>
</dbReference>
<comment type="caution">
    <text evidence="3">The sequence shown here is derived from an EMBL/GenBank/DDBJ whole genome shotgun (WGS) entry which is preliminary data.</text>
</comment>
<evidence type="ECO:0000259" key="1">
    <source>
        <dbReference type="Pfam" id="PF01890"/>
    </source>
</evidence>
<sequence length="261" mass="28290">MNTGRLAVIAVTDKGAVQAKYIADRLRAELYLSEKISGYDSIKYSSIKECFEKLFQEYDGIVAVMAQGIVTRVTAPLLESKYKDPAVVVCDEVGRYAISAVSGHEGGANRLAHRVASITGAVPVITTATEANKLYIAGVGCRKDTKKEQIISALTQACADAKIDIAQLRLIASAWVKENEQGLIDAADELGIYLRFLPEHLFTYCPYEVEETAAARHIGVKAVAEPCALMAGFNTTLVLKKTIYESVTVAISKEMTGFLSE</sequence>
<dbReference type="AlphaFoldDB" id="A0A4R1KDG4"/>
<dbReference type="InterPro" id="IPR052553">
    <property type="entry name" value="CbiG_hydrolase"/>
</dbReference>
<dbReference type="InterPro" id="IPR002750">
    <property type="entry name" value="CobE/GbiG_C"/>
</dbReference>
<name>A0A4R1KDG4_9BACT</name>
<proteinExistence type="predicted"/>